<name>A0A5R9DYG5_9ACTN</name>
<keyword evidence="3" id="KW-1185">Reference proteome</keyword>
<comment type="caution">
    <text evidence="2">The sequence shown here is derived from an EMBL/GenBank/DDBJ whole genome shotgun (WGS) entry which is preliminary data.</text>
</comment>
<feature type="region of interest" description="Disordered" evidence="1">
    <location>
        <begin position="1"/>
        <end position="24"/>
    </location>
</feature>
<evidence type="ECO:0000313" key="2">
    <source>
        <dbReference type="EMBL" id="TLQ42668.1"/>
    </source>
</evidence>
<reference evidence="2 3" key="1">
    <citation type="submission" date="2019-05" db="EMBL/GenBank/DDBJ databases">
        <title>Streptomyces marianii sp. nov., a novel marine actinomycete from southern coast of India.</title>
        <authorList>
            <person name="Iniyan A.M."/>
            <person name="Wink J."/>
            <person name="Ramprasad E."/>
            <person name="Ramana C.V."/>
            <person name="Bunk B."/>
            <person name="Sproer C."/>
            <person name="Joseph F.-J.R.S."/>
            <person name="Vincent S.G.P."/>
        </authorList>
    </citation>
    <scope>NUCLEOTIDE SEQUENCE [LARGE SCALE GENOMIC DNA]</scope>
    <source>
        <strain evidence="2 3">ICN19</strain>
    </source>
</reference>
<dbReference type="Proteomes" id="UP000305921">
    <property type="component" value="Unassembled WGS sequence"/>
</dbReference>
<dbReference type="AlphaFoldDB" id="A0A5R9DYG5"/>
<evidence type="ECO:0000256" key="1">
    <source>
        <dbReference type="SAM" id="MobiDB-lite"/>
    </source>
</evidence>
<feature type="region of interest" description="Disordered" evidence="1">
    <location>
        <begin position="42"/>
        <end position="157"/>
    </location>
</feature>
<accession>A0A5R9DYG5</accession>
<protein>
    <submittedName>
        <fullName evidence="2">Uncharacterized protein</fullName>
    </submittedName>
</protein>
<gene>
    <name evidence="2" type="ORF">FEF34_05305</name>
</gene>
<feature type="compositionally biased region" description="Basic and acidic residues" evidence="1">
    <location>
        <begin position="140"/>
        <end position="149"/>
    </location>
</feature>
<dbReference type="EMBL" id="VAWE01000001">
    <property type="protein sequence ID" value="TLQ42668.1"/>
    <property type="molecule type" value="Genomic_DNA"/>
</dbReference>
<sequence length="157" mass="16087">MAGRLDDAQFFARQGSRHQGLADDVRGQAELAEWERLAQLPAAAPAGTVHDPDADRVRDTGAGPADRACRVPRCTSSNANGLPPSVSPSPSPANGRGGDAGSSSAPCPGGPDTADSTTATNGTLATTRPSPTSPQLLFRVAERAPERQRPLTPTAVP</sequence>
<feature type="compositionally biased region" description="Low complexity" evidence="1">
    <location>
        <begin position="117"/>
        <end position="127"/>
    </location>
</feature>
<evidence type="ECO:0000313" key="3">
    <source>
        <dbReference type="Proteomes" id="UP000305921"/>
    </source>
</evidence>
<dbReference type="OrthoDB" id="4242410at2"/>
<proteinExistence type="predicted"/>
<organism evidence="2 3">
    <name type="scientific">Streptomyces marianii</name>
    <dbReference type="NCBI Taxonomy" id="1817406"/>
    <lineage>
        <taxon>Bacteria</taxon>
        <taxon>Bacillati</taxon>
        <taxon>Actinomycetota</taxon>
        <taxon>Actinomycetes</taxon>
        <taxon>Kitasatosporales</taxon>
        <taxon>Streptomycetaceae</taxon>
        <taxon>Streptomyces</taxon>
    </lineage>
</organism>
<feature type="compositionally biased region" description="Basic and acidic residues" evidence="1">
    <location>
        <begin position="50"/>
        <end position="59"/>
    </location>
</feature>